<dbReference type="Proteomes" id="UP000054544">
    <property type="component" value="Unassembled WGS sequence"/>
</dbReference>
<dbReference type="Gene3D" id="2.130.10.10">
    <property type="entry name" value="YVTN repeat-like/Quinoprotein amine dehydrogenase"/>
    <property type="match status" value="1"/>
</dbReference>
<feature type="compositionally biased region" description="Acidic residues" evidence="2">
    <location>
        <begin position="378"/>
        <end position="388"/>
    </location>
</feature>
<dbReference type="AlphaFoldDB" id="A0A0D9NUR5"/>
<dbReference type="SMART" id="SM00320">
    <property type="entry name" value="WD40"/>
    <property type="match status" value="2"/>
</dbReference>
<evidence type="ECO:0000313" key="3">
    <source>
        <dbReference type="EMBL" id="KJK77802.1"/>
    </source>
</evidence>
<sequence>MNNFGVIELAGAKTTSAPGWAYVPDTAIAPGSAGIQPVNRKRARNPTGGGPSLSDLTARQENKIRKEVEALGKDGSRDNTIPLPAKSGRTQTKFTPNVRKVMQSQKTFANHLDDYLALQALEAQPSSNASKRPGVGKKDTAASTPRQSTHDDDVAMTDDRPPVLPPPCKAPPAPHPSDGDPLLASRVPEMPSDAELRGLLAHPPLSYLEALGNLDDRYPTRVFYWLEPSDNANWFEPVKLWNAGIRLSRISGWQAFKYSSRAPVVGTAMRSSYSSTEQSHSESDWSQQDEGGSHLPGHCVEVVSHNTDHDHDHDGINTCSEVTQTGRQCPSSGLLATGSRHDAQNTTTAHGSDENQCSHCIPAAHPPDQSHRSPSPEYYDDDDDEGMSDIDGGVSLNQVSSSVARIEGYSGSHLAAAGLDYDYIDSSDDSDGELDIDQDSDNDGPLPAQAFDPYLNFNGPPNLPLHLHSLYGSAFMMGTEFPPQTWAGANGPGVLPAPEMDMTAFHDSNDTLPPVQLSNPNPTIPGAENLGLIDFLRNWVYQGSFTDSPRSRPPHLSQVIKQAAAPIKEIRYSDLHGDECDIQGLNWKMMETTRSNARARRSRTYKNYVNHPGSDILAPHMDDEGIPCCESFFRLARMNIRQDVHLAHFQLRNVLACPSRTHAYYPSPTGVNRMNTVSRTTDAVMSTRDFPANGAALSSLDAACGVLMGGTFGGDYYLKSLECDDKSKFTEGQITSDFNGITNHIKLYRPRRSCGPVAAIASNDCGFRVMDIGTEHFVSETTYPFALNCSALSPDHRLRVLVGDSPEALITNADTGEILQRLEGHRDYGFACDWSEDGRTVATGFQDRGVKIWDARRWCNSSGISTPLYTIRSEMASVRGLCFSPLGSGKPVLVAAEEADYINFIDAQTFGSKQTIDVFGEICGIAFANDGQNVNILCCDKHRGGLLQLERCGRRPEPLLENLEQRRVLRYRYFADDDDQQFQDKWIRSRRSALYEQNLEPF</sequence>
<feature type="compositionally biased region" description="Polar residues" evidence="2">
    <location>
        <begin position="317"/>
        <end position="331"/>
    </location>
</feature>
<evidence type="ECO:0000256" key="2">
    <source>
        <dbReference type="SAM" id="MobiDB-lite"/>
    </source>
</evidence>
<dbReference type="InterPro" id="IPR015943">
    <property type="entry name" value="WD40/YVTN_repeat-like_dom_sf"/>
</dbReference>
<gene>
    <name evidence="3" type="ORF">H634G_06769</name>
</gene>
<feature type="repeat" description="WD" evidence="1">
    <location>
        <begin position="822"/>
        <end position="854"/>
    </location>
</feature>
<feature type="region of interest" description="Disordered" evidence="2">
    <location>
        <begin position="273"/>
        <end position="391"/>
    </location>
</feature>
<dbReference type="STRING" id="1291518.A0A0D9NUR5"/>
<dbReference type="PROSITE" id="PS50294">
    <property type="entry name" value="WD_REPEATS_REGION"/>
    <property type="match status" value="1"/>
</dbReference>
<feature type="region of interest" description="Disordered" evidence="2">
    <location>
        <begin position="32"/>
        <end position="55"/>
    </location>
</feature>
<proteinExistence type="predicted"/>
<feature type="compositionally biased region" description="Basic and acidic residues" evidence="2">
    <location>
        <begin position="306"/>
        <end position="315"/>
    </location>
</feature>
<name>A0A0D9NUR5_METAN</name>
<dbReference type="Pfam" id="PF00400">
    <property type="entry name" value="WD40"/>
    <property type="match status" value="1"/>
</dbReference>
<dbReference type="InterPro" id="IPR001680">
    <property type="entry name" value="WD40_rpt"/>
</dbReference>
<evidence type="ECO:0000313" key="4">
    <source>
        <dbReference type="Proteomes" id="UP000054544"/>
    </source>
</evidence>
<keyword evidence="1" id="KW-0853">WD repeat</keyword>
<feature type="region of interest" description="Disordered" evidence="2">
    <location>
        <begin position="426"/>
        <end position="445"/>
    </location>
</feature>
<dbReference type="EMBL" id="KE384737">
    <property type="protein sequence ID" value="KJK77802.1"/>
    <property type="molecule type" value="Genomic_DNA"/>
</dbReference>
<feature type="compositionally biased region" description="Acidic residues" evidence="2">
    <location>
        <begin position="426"/>
        <end position="442"/>
    </location>
</feature>
<feature type="region of interest" description="Disordered" evidence="2">
    <location>
        <begin position="70"/>
        <end position="94"/>
    </location>
</feature>
<dbReference type="PROSITE" id="PS50082">
    <property type="entry name" value="WD_REPEATS_2"/>
    <property type="match status" value="1"/>
</dbReference>
<dbReference type="InterPro" id="IPR036322">
    <property type="entry name" value="WD40_repeat_dom_sf"/>
</dbReference>
<feature type="region of interest" description="Disordered" evidence="2">
    <location>
        <begin position="125"/>
        <end position="186"/>
    </location>
</feature>
<dbReference type="SUPFAM" id="SSF50978">
    <property type="entry name" value="WD40 repeat-like"/>
    <property type="match status" value="1"/>
</dbReference>
<feature type="compositionally biased region" description="Pro residues" evidence="2">
    <location>
        <begin position="162"/>
        <end position="175"/>
    </location>
</feature>
<reference evidence="4" key="1">
    <citation type="journal article" date="2014" name="BMC Genomics">
        <title>The genome sequence of the biocontrol fungus Metarhizium anisopliae and comparative genomics of Metarhizium species.</title>
        <authorList>
            <person name="Pattemore J.A."/>
            <person name="Hane J.K."/>
            <person name="Williams A.H."/>
            <person name="Wilson B.A."/>
            <person name="Stodart B.J."/>
            <person name="Ash G.J."/>
        </authorList>
    </citation>
    <scope>NUCLEOTIDE SEQUENCE [LARGE SCALE GENOMIC DNA]</scope>
    <source>
        <strain evidence="4">BRIP 53293</strain>
    </source>
</reference>
<feature type="compositionally biased region" description="Basic and acidic residues" evidence="2">
    <location>
        <begin position="148"/>
        <end position="161"/>
    </location>
</feature>
<dbReference type="PANTHER" id="PTHR43991:SF12">
    <property type="entry name" value="WD REPEAT PROTEIN (AFU_ORTHOLOGUE AFUA_8G05640)"/>
    <property type="match status" value="1"/>
</dbReference>
<dbReference type="OrthoDB" id="20669at2759"/>
<keyword evidence="4" id="KW-1185">Reference proteome</keyword>
<protein>
    <submittedName>
        <fullName evidence="3">Uncharacterized protein</fullName>
    </submittedName>
</protein>
<evidence type="ECO:0000256" key="1">
    <source>
        <dbReference type="PROSITE-ProRule" id="PRU00221"/>
    </source>
</evidence>
<dbReference type="PANTHER" id="PTHR43991">
    <property type="entry name" value="WD REPEAT PROTEIN (AFU_ORTHOLOGUE AFUA_8G05640)-RELATED"/>
    <property type="match status" value="1"/>
</dbReference>
<organism evidence="3 4">
    <name type="scientific">Metarhizium anisopliae BRIP 53293</name>
    <dbReference type="NCBI Taxonomy" id="1291518"/>
    <lineage>
        <taxon>Eukaryota</taxon>
        <taxon>Fungi</taxon>
        <taxon>Dikarya</taxon>
        <taxon>Ascomycota</taxon>
        <taxon>Pezizomycotina</taxon>
        <taxon>Sordariomycetes</taxon>
        <taxon>Hypocreomycetidae</taxon>
        <taxon>Hypocreales</taxon>
        <taxon>Clavicipitaceae</taxon>
        <taxon>Metarhizium</taxon>
    </lineage>
</organism>
<accession>A0A0D9NUR5</accession>
<feature type="compositionally biased region" description="Polar residues" evidence="2">
    <location>
        <begin position="344"/>
        <end position="358"/>
    </location>
</feature>